<dbReference type="EMBL" id="JABVCQ010000012">
    <property type="protein sequence ID" value="MBB1126005.1"/>
    <property type="molecule type" value="Genomic_DNA"/>
</dbReference>
<dbReference type="EC" id="3.4.11.10" evidence="8"/>
<dbReference type="Gene3D" id="3.40.220.10">
    <property type="entry name" value="Leucine Aminopeptidase, subunit E, domain 1"/>
    <property type="match status" value="1"/>
</dbReference>
<dbReference type="NCBIfam" id="NF002074">
    <property type="entry name" value="PRK00913.1-4"/>
    <property type="match status" value="1"/>
</dbReference>
<comment type="caution">
    <text evidence="10">The sequence shown here is derived from an EMBL/GenBank/DDBJ whole genome shotgun (WGS) entry which is preliminary data.</text>
</comment>
<feature type="binding site" evidence="8">
    <location>
        <position position="352"/>
    </location>
    <ligand>
        <name>Mn(2+)</name>
        <dbReference type="ChEBI" id="CHEBI:29035"/>
        <label>2</label>
    </ligand>
</feature>
<keyword evidence="11" id="KW-1185">Reference proteome</keyword>
<dbReference type="PRINTS" id="PR00481">
    <property type="entry name" value="LAMNOPPTDASE"/>
</dbReference>
<dbReference type="CDD" id="cd00433">
    <property type="entry name" value="Peptidase_M17"/>
    <property type="match status" value="1"/>
</dbReference>
<evidence type="ECO:0000256" key="1">
    <source>
        <dbReference type="ARBA" id="ARBA00000135"/>
    </source>
</evidence>
<evidence type="ECO:0000256" key="4">
    <source>
        <dbReference type="ARBA" id="ARBA00022438"/>
    </source>
</evidence>
<dbReference type="InterPro" id="IPR008283">
    <property type="entry name" value="Peptidase_M17_N"/>
</dbReference>
<keyword evidence="8" id="KW-0963">Cytoplasm</keyword>
<keyword evidence="7 8" id="KW-0464">Manganese</keyword>
<comment type="subcellular location">
    <subcellularLocation>
        <location evidence="8">Cytoplasm</location>
    </subcellularLocation>
</comment>
<sequence>MKLTVLTNDLATLSTPALVLGSFNNGQLTPAAGLIDRASNGALNHLVSCGDLNQEIGASVLLYALPNVAAERVLLVNLGKADEFDRAHYAKSLKKAFERLADVGVTAATLALPEPLPAAMSVYHSARAAMLAAGQSSYRYTQTKAAQPGDKPPLDQLTLWVADGAAQAACELAITHAQALVTAVNWTRDLANLPGNICTPSYLAEQAQFLATQSPQVTVEILDADAMAALGMGAMLGVARGSREPAKLIVLRYAGGAADAQPVVLVGKGLTFDAGGISLKPANDMDEMKYDMSGGASVLGTLRAVAELCLPINVIGVIPATENLPGGAAYKPGDVLTSLSGQTIEVLNTDAEGRLILCDALTYCERFNPAVVLDMATLTGACVVALGHHPSGLFTHNNELAATLTAAGETSGDRVWRLPLWKEFEQQLDSNFADMANVGGRDGGAITAALFLGRFTKKFPAWAHLDIAGTAWVSGKEKGATGRPVPLLVEFLLHRCGLIG</sequence>
<evidence type="ECO:0000256" key="3">
    <source>
        <dbReference type="ARBA" id="ARBA00009528"/>
    </source>
</evidence>
<evidence type="ECO:0000259" key="9">
    <source>
        <dbReference type="PROSITE" id="PS00631"/>
    </source>
</evidence>
<dbReference type="SUPFAM" id="SSF53187">
    <property type="entry name" value="Zn-dependent exopeptidases"/>
    <property type="match status" value="1"/>
</dbReference>
<comment type="function">
    <text evidence="8">Presumably involved in the processing and regular turnover of intracellular proteins. Catalyzes the removal of unsubstituted N-terminal amino acids from various peptides.</text>
</comment>
<reference evidence="10 11" key="1">
    <citation type="journal article" date="2020" name="Arch. Microbiol.">
        <title>The genome sequence of the giant phototrophic gammaproteobacterium Thiospirillum jenense gives insight into its physiological properties and phylogenetic relationships.</title>
        <authorList>
            <person name="Imhoff J.F."/>
            <person name="Meyer T.E."/>
            <person name="Kyndt J.A."/>
        </authorList>
    </citation>
    <scope>NUCLEOTIDE SEQUENCE [LARGE SCALE GENOMIC DNA]</scope>
    <source>
        <strain evidence="10 11">DSM 216</strain>
    </source>
</reference>
<feature type="binding site" evidence="8">
    <location>
        <position position="273"/>
    </location>
    <ligand>
        <name>Mn(2+)</name>
        <dbReference type="ChEBI" id="CHEBI:29035"/>
        <label>1</label>
    </ligand>
</feature>
<organism evidence="10 11">
    <name type="scientific">Thiospirillum jenense</name>
    <dbReference type="NCBI Taxonomy" id="1653858"/>
    <lineage>
        <taxon>Bacteria</taxon>
        <taxon>Pseudomonadati</taxon>
        <taxon>Pseudomonadota</taxon>
        <taxon>Gammaproteobacteria</taxon>
        <taxon>Chromatiales</taxon>
        <taxon>Chromatiaceae</taxon>
        <taxon>Thiospirillum</taxon>
    </lineage>
</organism>
<comment type="catalytic activity">
    <reaction evidence="1 8">
        <text>Release of an N-terminal amino acid, Xaa-|-Yaa-, in which Xaa is preferably Leu, but may be other amino acids including Pro although not Arg or Lys, and Yaa may be Pro. Amino acid amides and methyl esters are also readily hydrolyzed, but rates on arylamides are exceedingly low.</text>
        <dbReference type="EC" id="3.4.11.1"/>
    </reaction>
</comment>
<keyword evidence="8" id="KW-0479">Metal-binding</keyword>
<feature type="binding site" evidence="8">
    <location>
        <position position="273"/>
    </location>
    <ligand>
        <name>Mn(2+)</name>
        <dbReference type="ChEBI" id="CHEBI:29035"/>
        <label>2</label>
    </ligand>
</feature>
<dbReference type="SUPFAM" id="SSF52949">
    <property type="entry name" value="Macro domain-like"/>
    <property type="match status" value="1"/>
</dbReference>
<feature type="active site" evidence="8">
    <location>
        <position position="280"/>
    </location>
</feature>
<name>A0A839H9V5_9GAMM</name>
<keyword evidence="6 8" id="KW-0378">Hydrolase</keyword>
<dbReference type="RefSeq" id="WP_182583631.1">
    <property type="nucleotide sequence ID" value="NZ_JABVCQ010000012.1"/>
</dbReference>
<dbReference type="Gene3D" id="3.40.630.10">
    <property type="entry name" value="Zn peptidases"/>
    <property type="match status" value="1"/>
</dbReference>
<evidence type="ECO:0000256" key="8">
    <source>
        <dbReference type="HAMAP-Rule" id="MF_00181"/>
    </source>
</evidence>
<keyword evidence="5 8" id="KW-0645">Protease</keyword>
<dbReference type="GO" id="GO:0006508">
    <property type="term" value="P:proteolysis"/>
    <property type="evidence" value="ECO:0007669"/>
    <property type="project" value="UniProtKB-KW"/>
</dbReference>
<dbReference type="HAMAP" id="MF_00181">
    <property type="entry name" value="Cytosol_peptidase_M17"/>
    <property type="match status" value="1"/>
</dbReference>
<comment type="similarity">
    <text evidence="3 8">Belongs to the peptidase M17 family.</text>
</comment>
<dbReference type="GO" id="GO:0070006">
    <property type="term" value="F:metalloaminopeptidase activity"/>
    <property type="evidence" value="ECO:0007669"/>
    <property type="project" value="InterPro"/>
</dbReference>
<evidence type="ECO:0000256" key="2">
    <source>
        <dbReference type="ARBA" id="ARBA00000967"/>
    </source>
</evidence>
<dbReference type="PANTHER" id="PTHR11963">
    <property type="entry name" value="LEUCINE AMINOPEPTIDASE-RELATED"/>
    <property type="match status" value="1"/>
</dbReference>
<comment type="catalytic activity">
    <reaction evidence="2 8">
        <text>Release of an N-terminal amino acid, preferentially leucine, but not glutamic or aspartic acids.</text>
        <dbReference type="EC" id="3.4.11.10"/>
    </reaction>
</comment>
<protein>
    <recommendedName>
        <fullName evidence="8">Probable cytosol aminopeptidase</fullName>
        <ecNumber evidence="8">3.4.11.1</ecNumber>
    </recommendedName>
    <alternativeName>
        <fullName evidence="8">Leucine aminopeptidase</fullName>
        <shortName evidence="8">LAP</shortName>
        <ecNumber evidence="8">3.4.11.10</ecNumber>
    </alternativeName>
    <alternativeName>
        <fullName evidence="8">Leucyl aminopeptidase</fullName>
    </alternativeName>
</protein>
<feature type="active site" evidence="8">
    <location>
        <position position="354"/>
    </location>
</feature>
<dbReference type="EC" id="3.4.11.1" evidence="8"/>
<feature type="binding site" evidence="8">
    <location>
        <position position="352"/>
    </location>
    <ligand>
        <name>Mn(2+)</name>
        <dbReference type="ChEBI" id="CHEBI:29035"/>
        <label>1</label>
    </ligand>
</feature>
<dbReference type="InterPro" id="IPR000819">
    <property type="entry name" value="Peptidase_M17_C"/>
</dbReference>
<feature type="domain" description="Cytosol aminopeptidase" evidence="9">
    <location>
        <begin position="348"/>
        <end position="355"/>
    </location>
</feature>
<evidence type="ECO:0000256" key="5">
    <source>
        <dbReference type="ARBA" id="ARBA00022670"/>
    </source>
</evidence>
<dbReference type="InterPro" id="IPR011356">
    <property type="entry name" value="Leucine_aapep/pepB"/>
</dbReference>
<dbReference type="Proteomes" id="UP000548632">
    <property type="component" value="Unassembled WGS sequence"/>
</dbReference>
<feature type="binding site" evidence="8">
    <location>
        <position position="268"/>
    </location>
    <ligand>
        <name>Mn(2+)</name>
        <dbReference type="ChEBI" id="CHEBI:29035"/>
        <label>2</label>
    </ligand>
</feature>
<proteinExistence type="inferred from homology"/>
<evidence type="ECO:0000313" key="10">
    <source>
        <dbReference type="EMBL" id="MBB1126005.1"/>
    </source>
</evidence>
<feature type="binding site" evidence="8">
    <location>
        <position position="291"/>
    </location>
    <ligand>
        <name>Mn(2+)</name>
        <dbReference type="ChEBI" id="CHEBI:29035"/>
        <label>2</label>
    </ligand>
</feature>
<keyword evidence="4 8" id="KW-0031">Aminopeptidase</keyword>
<dbReference type="InterPro" id="IPR043472">
    <property type="entry name" value="Macro_dom-like"/>
</dbReference>
<comment type="cofactor">
    <cofactor evidence="8">
        <name>Mn(2+)</name>
        <dbReference type="ChEBI" id="CHEBI:29035"/>
    </cofactor>
    <text evidence="8">Binds 2 manganese ions per subunit.</text>
</comment>
<accession>A0A839H9V5</accession>
<dbReference type="InterPro" id="IPR023042">
    <property type="entry name" value="Peptidase_M17_leu_NH2_pept"/>
</dbReference>
<evidence type="ECO:0000256" key="6">
    <source>
        <dbReference type="ARBA" id="ARBA00022801"/>
    </source>
</evidence>
<dbReference type="Pfam" id="PF00883">
    <property type="entry name" value="Peptidase_M17"/>
    <property type="match status" value="1"/>
</dbReference>
<dbReference type="GO" id="GO:0005737">
    <property type="term" value="C:cytoplasm"/>
    <property type="evidence" value="ECO:0007669"/>
    <property type="project" value="UniProtKB-SubCell"/>
</dbReference>
<evidence type="ECO:0000256" key="7">
    <source>
        <dbReference type="ARBA" id="ARBA00023211"/>
    </source>
</evidence>
<dbReference type="PROSITE" id="PS00631">
    <property type="entry name" value="CYTOSOL_AP"/>
    <property type="match status" value="1"/>
</dbReference>
<dbReference type="PANTHER" id="PTHR11963:SF23">
    <property type="entry name" value="CYTOSOL AMINOPEPTIDASE"/>
    <property type="match status" value="1"/>
</dbReference>
<dbReference type="Pfam" id="PF02789">
    <property type="entry name" value="Peptidase_M17_N"/>
    <property type="match status" value="1"/>
</dbReference>
<feature type="binding site" evidence="8">
    <location>
        <position position="350"/>
    </location>
    <ligand>
        <name>Mn(2+)</name>
        <dbReference type="ChEBI" id="CHEBI:29035"/>
        <label>1</label>
    </ligand>
</feature>
<evidence type="ECO:0000313" key="11">
    <source>
        <dbReference type="Proteomes" id="UP000548632"/>
    </source>
</evidence>
<dbReference type="AlphaFoldDB" id="A0A839H9V5"/>
<gene>
    <name evidence="8" type="primary">pepA</name>
    <name evidence="10" type="ORF">HUK38_07145</name>
</gene>
<dbReference type="GO" id="GO:0030145">
    <property type="term" value="F:manganese ion binding"/>
    <property type="evidence" value="ECO:0007669"/>
    <property type="project" value="UniProtKB-UniRule"/>
</dbReference>